<evidence type="ECO:0000259" key="5">
    <source>
        <dbReference type="PROSITE" id="PS50931"/>
    </source>
</evidence>
<dbReference type="GO" id="GO:0032993">
    <property type="term" value="C:protein-DNA complex"/>
    <property type="evidence" value="ECO:0007669"/>
    <property type="project" value="TreeGrafter"/>
</dbReference>
<evidence type="ECO:0000256" key="1">
    <source>
        <dbReference type="ARBA" id="ARBA00009437"/>
    </source>
</evidence>
<dbReference type="RefSeq" id="WP_042445705.1">
    <property type="nucleotide sequence ID" value="NZ_BBPN01000009.1"/>
</dbReference>
<gene>
    <name evidence="6" type="ORF">SAMN05414137_109323</name>
</gene>
<dbReference type="Pfam" id="PF00126">
    <property type="entry name" value="HTH_1"/>
    <property type="match status" value="1"/>
</dbReference>
<sequence>MNLELHHLRTLRAIAEAGSVSRAAVVLGYSQPAISRQLRRIEEYFGETLFQRGPSGVEPTAYGAELLAEAGEVLAHADALARRAASRHRGTRPGLRLAATNTPILPGMVSRVHSRLPDLGLQLNSAYGSPAMVALLEQGRLDAAIAADYPGQELCLPESVTGRGIVTEPSFVALPSGHRLRQRPEVALGELAEDAWFLTPDDGAGWHEVFYGACQDAGFRPAPVHEFLGDTLQLQDMVAQGLGVAAVQATRVPVPGVVIKPLTGRPLRCRYVLLWHRDRVDEELAETLLGAATAAYRDLITQASHLQACASWL</sequence>
<dbReference type="InterPro" id="IPR036388">
    <property type="entry name" value="WH-like_DNA-bd_sf"/>
</dbReference>
<reference evidence="7" key="1">
    <citation type="submission" date="2016-10" db="EMBL/GenBank/DDBJ databases">
        <authorList>
            <person name="Varghese N."/>
        </authorList>
    </citation>
    <scope>NUCLEOTIDE SEQUENCE [LARGE SCALE GENOMIC DNA]</scope>
    <source>
        <strain evidence="7">DSM 45096 / BCRC 16803 / CGMCC 4.1857 / CIP 109030 / JCM 12277 / KCTC 19219 / NBRC 100920 / 33214</strain>
    </source>
</reference>
<keyword evidence="2" id="KW-0805">Transcription regulation</keyword>
<evidence type="ECO:0000256" key="4">
    <source>
        <dbReference type="ARBA" id="ARBA00023163"/>
    </source>
</evidence>
<dbReference type="Gene3D" id="3.40.190.10">
    <property type="entry name" value="Periplasmic binding protein-like II"/>
    <property type="match status" value="2"/>
</dbReference>
<organism evidence="6 7">
    <name type="scientific">Streptacidiphilus jiangxiensis</name>
    <dbReference type="NCBI Taxonomy" id="235985"/>
    <lineage>
        <taxon>Bacteria</taxon>
        <taxon>Bacillati</taxon>
        <taxon>Actinomycetota</taxon>
        <taxon>Actinomycetes</taxon>
        <taxon>Kitasatosporales</taxon>
        <taxon>Streptomycetaceae</taxon>
        <taxon>Streptacidiphilus</taxon>
    </lineage>
</organism>
<dbReference type="GO" id="GO:0003700">
    <property type="term" value="F:DNA-binding transcription factor activity"/>
    <property type="evidence" value="ECO:0007669"/>
    <property type="project" value="InterPro"/>
</dbReference>
<dbReference type="Gene3D" id="1.10.10.10">
    <property type="entry name" value="Winged helix-like DNA-binding domain superfamily/Winged helix DNA-binding domain"/>
    <property type="match status" value="1"/>
</dbReference>
<dbReference type="EMBL" id="FOAZ01000009">
    <property type="protein sequence ID" value="SEL53988.1"/>
    <property type="molecule type" value="Genomic_DNA"/>
</dbReference>
<dbReference type="Proteomes" id="UP000183015">
    <property type="component" value="Unassembled WGS sequence"/>
</dbReference>
<dbReference type="Pfam" id="PF03466">
    <property type="entry name" value="LysR_substrate"/>
    <property type="match status" value="1"/>
</dbReference>
<dbReference type="OrthoDB" id="3171102at2"/>
<dbReference type="InterPro" id="IPR036390">
    <property type="entry name" value="WH_DNA-bd_sf"/>
</dbReference>
<keyword evidence="4" id="KW-0804">Transcription</keyword>
<dbReference type="STRING" id="235985.SAMN05414137_109323"/>
<evidence type="ECO:0000256" key="3">
    <source>
        <dbReference type="ARBA" id="ARBA00023125"/>
    </source>
</evidence>
<comment type="similarity">
    <text evidence="1">Belongs to the LysR transcriptional regulatory family.</text>
</comment>
<dbReference type="CDD" id="cd08414">
    <property type="entry name" value="PBP2_LTTR_aromatics_like"/>
    <property type="match status" value="1"/>
</dbReference>
<dbReference type="AlphaFoldDB" id="A0A1H7R1X5"/>
<keyword evidence="7" id="KW-1185">Reference proteome</keyword>
<dbReference type="PROSITE" id="PS50931">
    <property type="entry name" value="HTH_LYSR"/>
    <property type="match status" value="1"/>
</dbReference>
<dbReference type="InterPro" id="IPR000847">
    <property type="entry name" value="LysR_HTH_N"/>
</dbReference>
<name>A0A1H7R1X5_STRJI</name>
<dbReference type="PRINTS" id="PR00039">
    <property type="entry name" value="HTHLYSR"/>
</dbReference>
<feature type="domain" description="HTH lysR-type" evidence="5">
    <location>
        <begin position="3"/>
        <end position="60"/>
    </location>
</feature>
<evidence type="ECO:0000313" key="6">
    <source>
        <dbReference type="EMBL" id="SEL53988.1"/>
    </source>
</evidence>
<dbReference type="PANTHER" id="PTHR30346">
    <property type="entry name" value="TRANSCRIPTIONAL DUAL REGULATOR HCAR-RELATED"/>
    <property type="match status" value="1"/>
</dbReference>
<dbReference type="GO" id="GO:0003677">
    <property type="term" value="F:DNA binding"/>
    <property type="evidence" value="ECO:0007669"/>
    <property type="project" value="UniProtKB-KW"/>
</dbReference>
<dbReference type="InterPro" id="IPR005119">
    <property type="entry name" value="LysR_subst-bd"/>
</dbReference>
<dbReference type="PANTHER" id="PTHR30346:SF30">
    <property type="entry name" value="SMALL NEUTRAL PROTEASE REGULATORY PROTEIN"/>
    <property type="match status" value="1"/>
</dbReference>
<dbReference type="SUPFAM" id="SSF46785">
    <property type="entry name" value="Winged helix' DNA-binding domain"/>
    <property type="match status" value="1"/>
</dbReference>
<keyword evidence="3 6" id="KW-0238">DNA-binding</keyword>
<proteinExistence type="inferred from homology"/>
<protein>
    <submittedName>
        <fullName evidence="6">DNA-binding transcriptional regulator, LysR family</fullName>
    </submittedName>
</protein>
<dbReference type="eggNOG" id="COG0583">
    <property type="taxonomic scope" value="Bacteria"/>
</dbReference>
<dbReference type="SUPFAM" id="SSF53850">
    <property type="entry name" value="Periplasmic binding protein-like II"/>
    <property type="match status" value="1"/>
</dbReference>
<accession>A0A1H7R1X5</accession>
<evidence type="ECO:0000256" key="2">
    <source>
        <dbReference type="ARBA" id="ARBA00023015"/>
    </source>
</evidence>
<evidence type="ECO:0000313" key="7">
    <source>
        <dbReference type="Proteomes" id="UP000183015"/>
    </source>
</evidence>